<dbReference type="AlphaFoldDB" id="A0A444W1A3"/>
<protein>
    <submittedName>
        <fullName evidence="1">Uncharacterized protein</fullName>
    </submittedName>
</protein>
<comment type="caution">
    <text evidence="1">The sequence shown here is derived from an EMBL/GenBank/DDBJ whole genome shotgun (WGS) entry which is preliminary data.</text>
</comment>
<proteinExistence type="predicted"/>
<name>A0A444W1A3_9FLAO</name>
<accession>A0A444W1A3</accession>
<dbReference type="Proteomes" id="UP000290433">
    <property type="component" value="Unassembled WGS sequence"/>
</dbReference>
<dbReference type="EMBL" id="JUIV01000003">
    <property type="protein sequence ID" value="RYJ39593.1"/>
    <property type="molecule type" value="Genomic_DNA"/>
</dbReference>
<evidence type="ECO:0000313" key="1">
    <source>
        <dbReference type="EMBL" id="RYJ39593.1"/>
    </source>
</evidence>
<reference evidence="1 2" key="1">
    <citation type="submission" date="2014-12" db="EMBL/GenBank/DDBJ databases">
        <title>Genome sequence of Flavobacterium anhuiense RCM74.</title>
        <authorList>
            <person name="Kim J.F."/>
            <person name="Song J.Y."/>
            <person name="Kwak M.-J."/>
            <person name="Lee S.-W."/>
        </authorList>
    </citation>
    <scope>NUCLEOTIDE SEQUENCE [LARGE SCALE GENOMIC DNA]</scope>
    <source>
        <strain evidence="1 2">RCM74</strain>
    </source>
</reference>
<sequence>MNLDFLDLYLIQKNLFDFKQNISVFKGEMVWGKISYH</sequence>
<organism evidence="1 2">
    <name type="scientific">Flavobacterium anhuiense</name>
    <dbReference type="NCBI Taxonomy" id="459526"/>
    <lineage>
        <taxon>Bacteria</taxon>
        <taxon>Pseudomonadati</taxon>
        <taxon>Bacteroidota</taxon>
        <taxon>Flavobacteriia</taxon>
        <taxon>Flavobacteriales</taxon>
        <taxon>Flavobacteriaceae</taxon>
        <taxon>Flavobacterium</taxon>
    </lineage>
</organism>
<evidence type="ECO:0000313" key="2">
    <source>
        <dbReference type="Proteomes" id="UP000290433"/>
    </source>
</evidence>
<gene>
    <name evidence="1" type="ORF">NU08_1262</name>
</gene>